<comment type="caution">
    <text evidence="2">The sequence shown here is derived from an EMBL/GenBank/DDBJ whole genome shotgun (WGS) entry which is preliminary data.</text>
</comment>
<dbReference type="EMBL" id="CAICTM010000521">
    <property type="protein sequence ID" value="CAB9512167.1"/>
    <property type="molecule type" value="Genomic_DNA"/>
</dbReference>
<feature type="chain" id="PRO_5040339926" evidence="1">
    <location>
        <begin position="27"/>
        <end position="295"/>
    </location>
</feature>
<dbReference type="AlphaFoldDB" id="A0A9N8E0F3"/>
<protein>
    <submittedName>
        <fullName evidence="2">Uncharacterized protein</fullName>
    </submittedName>
</protein>
<evidence type="ECO:0000313" key="2">
    <source>
        <dbReference type="EMBL" id="CAB9512167.1"/>
    </source>
</evidence>
<feature type="signal peptide" evidence="1">
    <location>
        <begin position="1"/>
        <end position="26"/>
    </location>
</feature>
<accession>A0A9N8E0F3</accession>
<keyword evidence="1" id="KW-0732">Signal</keyword>
<reference evidence="2" key="1">
    <citation type="submission" date="2020-06" db="EMBL/GenBank/DDBJ databases">
        <authorList>
            <consortium name="Plant Systems Biology data submission"/>
        </authorList>
    </citation>
    <scope>NUCLEOTIDE SEQUENCE</scope>
    <source>
        <strain evidence="2">D6</strain>
    </source>
</reference>
<evidence type="ECO:0000256" key="1">
    <source>
        <dbReference type="SAM" id="SignalP"/>
    </source>
</evidence>
<sequence length="295" mass="32428">MMRQLLLLASSFLVLIPLVVIDATGADPICEDLIDYTYSEIYANDTIVRANSPCTCFADPFSSYQAYSVNCIFDYCQKCSEDLCIVKHDAYVYDAAILQNEESLASDALSSVFFRHYFGQIIEQVDLYEYTELSVGSTSTGCAVEVTNDLGESTTICACHYQDCDNDGSRDRHFSYRCPGYDDTTGTKTDVVFGLCDESQDTHVPSNFPRNWPLVALDPVRYDFAFCFDVDNADLLSGDVVAGLGSGAASQTENLNGGNATRALMLQDMVEEQGGTDTDEVESILEEYIADEGAQ</sequence>
<dbReference type="Proteomes" id="UP001153069">
    <property type="component" value="Unassembled WGS sequence"/>
</dbReference>
<gene>
    <name evidence="2" type="ORF">SEMRO_522_G159540.1</name>
</gene>
<name>A0A9N8E0F3_9STRA</name>
<keyword evidence="3" id="KW-1185">Reference proteome</keyword>
<evidence type="ECO:0000313" key="3">
    <source>
        <dbReference type="Proteomes" id="UP001153069"/>
    </source>
</evidence>
<organism evidence="2 3">
    <name type="scientific">Seminavis robusta</name>
    <dbReference type="NCBI Taxonomy" id="568900"/>
    <lineage>
        <taxon>Eukaryota</taxon>
        <taxon>Sar</taxon>
        <taxon>Stramenopiles</taxon>
        <taxon>Ochrophyta</taxon>
        <taxon>Bacillariophyta</taxon>
        <taxon>Bacillariophyceae</taxon>
        <taxon>Bacillariophycidae</taxon>
        <taxon>Naviculales</taxon>
        <taxon>Naviculaceae</taxon>
        <taxon>Seminavis</taxon>
    </lineage>
</organism>
<proteinExistence type="predicted"/>